<dbReference type="SUPFAM" id="SSF55729">
    <property type="entry name" value="Acyl-CoA N-acyltransferases (Nat)"/>
    <property type="match status" value="1"/>
</dbReference>
<dbReference type="Gene3D" id="3.40.630.30">
    <property type="match status" value="1"/>
</dbReference>
<proteinExistence type="predicted"/>
<gene>
    <name evidence="2" type="ORF">RT717_09955</name>
</gene>
<dbReference type="GO" id="GO:0016746">
    <property type="term" value="F:acyltransferase activity"/>
    <property type="evidence" value="ECO:0007669"/>
    <property type="project" value="UniProtKB-KW"/>
</dbReference>
<evidence type="ECO:0000313" key="3">
    <source>
        <dbReference type="Proteomes" id="UP001302349"/>
    </source>
</evidence>
<dbReference type="Proteomes" id="UP001302349">
    <property type="component" value="Chromosome"/>
</dbReference>
<feature type="domain" description="N-acetyltransferase" evidence="1">
    <location>
        <begin position="17"/>
        <end position="164"/>
    </location>
</feature>
<keyword evidence="2" id="KW-0808">Transferase</keyword>
<dbReference type="PROSITE" id="PS51186">
    <property type="entry name" value="GNAT"/>
    <property type="match status" value="1"/>
</dbReference>
<dbReference type="EC" id="2.3.1.-" evidence="2"/>
<name>A0ABZ0IV76_9BACT</name>
<dbReference type="RefSeq" id="WP_317491586.1">
    <property type="nucleotide sequence ID" value="NZ_CP136051.1"/>
</dbReference>
<dbReference type="InterPro" id="IPR016181">
    <property type="entry name" value="Acyl_CoA_acyltransferase"/>
</dbReference>
<protein>
    <submittedName>
        <fullName evidence="2">GNAT family N-acetyltransferase</fullName>
        <ecNumber evidence="2">2.3.1.-</ecNumber>
    </submittedName>
</protein>
<keyword evidence="3" id="KW-1185">Reference proteome</keyword>
<sequence length="164" mass="18734">MGTESSLLVEVKTPDLQEFKEVTNTPQVLFDILPDDWQECIVPFWAQYAATARVFCLLSDEKVLGGGIVFSTIPPDTLDEKMAQALFDKGLLYIGFLWISEEMRGCNLGSKWIEQARKVFDGKPFWLTIDDYRLTSFYNRNGFQLIGEVSKDDSIEWVMADTEV</sequence>
<evidence type="ECO:0000259" key="1">
    <source>
        <dbReference type="PROSITE" id="PS51186"/>
    </source>
</evidence>
<reference evidence="2 3" key="1">
    <citation type="journal article" date="2023" name="Microbiol. Resour. Announc.">
        <title>Complete Genome Sequence of Imperialibacter roseus strain P4T.</title>
        <authorList>
            <person name="Tizabi D.R."/>
            <person name="Bachvaroff T."/>
            <person name="Hill R.T."/>
        </authorList>
    </citation>
    <scope>NUCLEOTIDE SEQUENCE [LARGE SCALE GENOMIC DNA]</scope>
    <source>
        <strain evidence="2 3">P4T</strain>
    </source>
</reference>
<dbReference type="EMBL" id="CP136051">
    <property type="protein sequence ID" value="WOK08957.1"/>
    <property type="molecule type" value="Genomic_DNA"/>
</dbReference>
<keyword evidence="2" id="KW-0012">Acyltransferase</keyword>
<organism evidence="2 3">
    <name type="scientific">Imperialibacter roseus</name>
    <dbReference type="NCBI Taxonomy" id="1324217"/>
    <lineage>
        <taxon>Bacteria</taxon>
        <taxon>Pseudomonadati</taxon>
        <taxon>Bacteroidota</taxon>
        <taxon>Cytophagia</taxon>
        <taxon>Cytophagales</taxon>
        <taxon>Flammeovirgaceae</taxon>
        <taxon>Imperialibacter</taxon>
    </lineage>
</organism>
<dbReference type="Pfam" id="PF00583">
    <property type="entry name" value="Acetyltransf_1"/>
    <property type="match status" value="1"/>
</dbReference>
<evidence type="ECO:0000313" key="2">
    <source>
        <dbReference type="EMBL" id="WOK08957.1"/>
    </source>
</evidence>
<accession>A0ABZ0IV76</accession>
<dbReference type="InterPro" id="IPR000182">
    <property type="entry name" value="GNAT_dom"/>
</dbReference>